<dbReference type="Proteomes" id="UP000694846">
    <property type="component" value="Unplaced"/>
</dbReference>
<dbReference type="GeneID" id="112683884"/>
<dbReference type="SUPFAM" id="SSF53098">
    <property type="entry name" value="Ribonuclease H-like"/>
    <property type="match status" value="1"/>
</dbReference>
<organism evidence="1 2">
    <name type="scientific">Sipha flava</name>
    <name type="common">yellow sugarcane aphid</name>
    <dbReference type="NCBI Taxonomy" id="143950"/>
    <lineage>
        <taxon>Eukaryota</taxon>
        <taxon>Metazoa</taxon>
        <taxon>Ecdysozoa</taxon>
        <taxon>Arthropoda</taxon>
        <taxon>Hexapoda</taxon>
        <taxon>Insecta</taxon>
        <taxon>Pterygota</taxon>
        <taxon>Neoptera</taxon>
        <taxon>Paraneoptera</taxon>
        <taxon>Hemiptera</taxon>
        <taxon>Sternorrhyncha</taxon>
        <taxon>Aphidomorpha</taxon>
        <taxon>Aphidoidea</taxon>
        <taxon>Aphididae</taxon>
        <taxon>Sipha</taxon>
    </lineage>
</organism>
<evidence type="ECO:0000313" key="2">
    <source>
        <dbReference type="RefSeq" id="XP_025410856.1"/>
    </source>
</evidence>
<accession>A0A8B8FK36</accession>
<protein>
    <submittedName>
        <fullName evidence="2">General transcription factor II-I repeat domain-containing protein 2-like</fullName>
    </submittedName>
</protein>
<dbReference type="RefSeq" id="XP_025410856.1">
    <property type="nucleotide sequence ID" value="XM_025555071.1"/>
</dbReference>
<dbReference type="AlphaFoldDB" id="A0A8B8FK36"/>
<keyword evidence="1" id="KW-1185">Reference proteome</keyword>
<dbReference type="PANTHER" id="PTHR45913:SF5">
    <property type="entry name" value="GENERAL TRANSCRIPTION FACTOR II-I REPEAT DOMAIN-CONTAINING PROTEIN 2A-LIKE PROTEIN"/>
    <property type="match status" value="1"/>
</dbReference>
<sequence length="264" mass="30481">MFTEIPQENEATVKVSYVLSELIAKHSKPFTEAYSLSDQIKIKISSFEYFSIACDEKVPITAQLAMFFCASLMEINFFEELFVSVHELLKKYELPLVKLSSVTTDGAPSMMGKNKGFIERLRKKIISRDLNQRQFSSFLNDLESEYSGLPYLTEVRWLSRSTILERFWKIKDAIQIFLVSKEQDVSTLSDPMHLSNLNLKLQGKDQIIRAINDHINAFKFLKVASFNNISPKIEKLVKEKRYQTSPKRIINMFHMPDLHAPKAG</sequence>
<dbReference type="OrthoDB" id="10063846at2759"/>
<reference evidence="2" key="1">
    <citation type="submission" date="2025-08" db="UniProtKB">
        <authorList>
            <consortium name="RefSeq"/>
        </authorList>
    </citation>
    <scope>IDENTIFICATION</scope>
    <source>
        <tissue evidence="2">Whole body</tissue>
    </source>
</reference>
<gene>
    <name evidence="2" type="primary">LOC112683884</name>
</gene>
<evidence type="ECO:0000313" key="1">
    <source>
        <dbReference type="Proteomes" id="UP000694846"/>
    </source>
</evidence>
<dbReference type="InterPro" id="IPR012337">
    <property type="entry name" value="RNaseH-like_sf"/>
</dbReference>
<name>A0A8B8FK36_9HEMI</name>
<dbReference type="PANTHER" id="PTHR45913">
    <property type="entry name" value="EPM2A-INTERACTING PROTEIN 1"/>
    <property type="match status" value="1"/>
</dbReference>
<proteinExistence type="predicted"/>